<dbReference type="PANTHER" id="PTHR10865:SF28">
    <property type="entry name" value="ELM2 DOMAIN-CONTAINING PROTEIN"/>
    <property type="match status" value="1"/>
</dbReference>
<proteinExistence type="predicted"/>
<evidence type="ECO:0000256" key="2">
    <source>
        <dbReference type="ARBA" id="ARBA00022771"/>
    </source>
</evidence>
<dbReference type="GeneID" id="116943730"/>
<feature type="region of interest" description="Disordered" evidence="6">
    <location>
        <begin position="1"/>
        <end position="35"/>
    </location>
</feature>
<dbReference type="InterPro" id="IPR000949">
    <property type="entry name" value="ELM2_dom"/>
</dbReference>
<keyword evidence="4" id="KW-0238">DNA-binding</keyword>
<dbReference type="InterPro" id="IPR040138">
    <property type="entry name" value="MIER/MTA"/>
</dbReference>
<evidence type="ECO:0000256" key="3">
    <source>
        <dbReference type="ARBA" id="ARBA00022833"/>
    </source>
</evidence>
<evidence type="ECO:0000259" key="8">
    <source>
        <dbReference type="PROSITE" id="PS51293"/>
    </source>
</evidence>
<dbReference type="RefSeq" id="XP_032812739.1">
    <property type="nucleotide sequence ID" value="XM_032956848.1"/>
</dbReference>
<keyword evidence="9" id="KW-1185">Reference proteome</keyword>
<dbReference type="Proteomes" id="UP001318040">
    <property type="component" value="Chromosome 1"/>
</dbReference>
<dbReference type="AlphaFoldDB" id="A0AAJ7T7P3"/>
<sequence length="343" mass="38846">MNDEDMFLRYDYDDPPPASPPSHVSTHSSPATRREDWSCRVSIPLTVTRPNTVDGLAGGSVRCGLSPVWDCGIEIRRRGAAGHARRPLSTDRFQRVNVGLRSPKHHTRAKTVMKLMETGEKDGEESPSERKRIMIGPNYQAVVPERAEHRDPAGERQCESLLWDPSVLPETTVASFLLHAQSRGGDDTYSVCDDEEALWHLMRAHFDSREALKRMSFAVKKDISPLCGWSKVEQRNFEVGMRLYGKNFRLIQSSKVRTRSVGECVCFYYLWKKELTNALPPSAPRGPGRPPRRRRRPPPQRDPPRWGSVRRTLGPALLPHVTLMALGPRQWCEGEPPSHTDLS</sequence>
<evidence type="ECO:0000259" key="7">
    <source>
        <dbReference type="PROSITE" id="PS51156"/>
    </source>
</evidence>
<dbReference type="GO" id="GO:0000122">
    <property type="term" value="P:negative regulation of transcription by RNA polymerase II"/>
    <property type="evidence" value="ECO:0007669"/>
    <property type="project" value="TreeGrafter"/>
</dbReference>
<feature type="region of interest" description="Disordered" evidence="6">
    <location>
        <begin position="279"/>
        <end position="311"/>
    </location>
</feature>
<dbReference type="SUPFAM" id="SSF46689">
    <property type="entry name" value="Homeodomain-like"/>
    <property type="match status" value="1"/>
</dbReference>
<dbReference type="GO" id="GO:0005654">
    <property type="term" value="C:nucleoplasm"/>
    <property type="evidence" value="ECO:0007669"/>
    <property type="project" value="TreeGrafter"/>
</dbReference>
<dbReference type="PROSITE" id="PS51156">
    <property type="entry name" value="ELM2"/>
    <property type="match status" value="1"/>
</dbReference>
<keyword evidence="3" id="KW-0862">Zinc</keyword>
<gene>
    <name evidence="10" type="primary">LOC116943730</name>
</gene>
<protein>
    <submittedName>
        <fullName evidence="10">Mesoderm induction early response protein 2-like isoform X1</fullName>
    </submittedName>
</protein>
<keyword evidence="5" id="KW-0539">Nucleus</keyword>
<name>A0AAJ7T7P3_PETMA</name>
<dbReference type="KEGG" id="pmrn:116943730"/>
<evidence type="ECO:0000313" key="9">
    <source>
        <dbReference type="Proteomes" id="UP001318040"/>
    </source>
</evidence>
<dbReference type="Pfam" id="PF01448">
    <property type="entry name" value="ELM2"/>
    <property type="match status" value="1"/>
</dbReference>
<evidence type="ECO:0000313" key="10">
    <source>
        <dbReference type="RefSeq" id="XP_032812739.1"/>
    </source>
</evidence>
<keyword evidence="1" id="KW-0479">Metal-binding</keyword>
<dbReference type="GO" id="GO:0003714">
    <property type="term" value="F:transcription corepressor activity"/>
    <property type="evidence" value="ECO:0007669"/>
    <property type="project" value="TreeGrafter"/>
</dbReference>
<dbReference type="InterPro" id="IPR009057">
    <property type="entry name" value="Homeodomain-like_sf"/>
</dbReference>
<evidence type="ECO:0000256" key="6">
    <source>
        <dbReference type="SAM" id="MobiDB-lite"/>
    </source>
</evidence>
<dbReference type="GO" id="GO:0003677">
    <property type="term" value="F:DNA binding"/>
    <property type="evidence" value="ECO:0007669"/>
    <property type="project" value="UniProtKB-KW"/>
</dbReference>
<reference evidence="10" key="1">
    <citation type="submission" date="2025-08" db="UniProtKB">
        <authorList>
            <consortium name="RefSeq"/>
        </authorList>
    </citation>
    <scope>IDENTIFICATION</scope>
    <source>
        <tissue evidence="10">Sperm</tissue>
    </source>
</reference>
<organism evidence="9 10">
    <name type="scientific">Petromyzon marinus</name>
    <name type="common">Sea lamprey</name>
    <dbReference type="NCBI Taxonomy" id="7757"/>
    <lineage>
        <taxon>Eukaryota</taxon>
        <taxon>Metazoa</taxon>
        <taxon>Chordata</taxon>
        <taxon>Craniata</taxon>
        <taxon>Vertebrata</taxon>
        <taxon>Cyclostomata</taxon>
        <taxon>Hyperoartia</taxon>
        <taxon>Petromyzontiformes</taxon>
        <taxon>Petromyzontidae</taxon>
        <taxon>Petromyzon</taxon>
    </lineage>
</organism>
<dbReference type="FunFam" id="1.10.10.60:FF:000012">
    <property type="entry name" value="Metastasis-associated 1 family, member 3"/>
    <property type="match status" value="1"/>
</dbReference>
<dbReference type="GO" id="GO:0008270">
    <property type="term" value="F:zinc ion binding"/>
    <property type="evidence" value="ECO:0007669"/>
    <property type="project" value="UniProtKB-KW"/>
</dbReference>
<accession>A0AAJ7T7P3</accession>
<feature type="domain" description="SANT" evidence="8">
    <location>
        <begin position="224"/>
        <end position="276"/>
    </location>
</feature>
<dbReference type="GO" id="GO:0042826">
    <property type="term" value="F:histone deacetylase binding"/>
    <property type="evidence" value="ECO:0007669"/>
    <property type="project" value="TreeGrafter"/>
</dbReference>
<evidence type="ECO:0000256" key="5">
    <source>
        <dbReference type="ARBA" id="ARBA00023242"/>
    </source>
</evidence>
<dbReference type="PROSITE" id="PS51293">
    <property type="entry name" value="SANT"/>
    <property type="match status" value="1"/>
</dbReference>
<evidence type="ECO:0000256" key="1">
    <source>
        <dbReference type="ARBA" id="ARBA00022723"/>
    </source>
</evidence>
<dbReference type="InterPro" id="IPR017884">
    <property type="entry name" value="SANT_dom"/>
</dbReference>
<dbReference type="Gene3D" id="1.10.10.60">
    <property type="entry name" value="Homeodomain-like"/>
    <property type="match status" value="1"/>
</dbReference>
<dbReference type="Gene3D" id="4.10.1240.50">
    <property type="match status" value="1"/>
</dbReference>
<dbReference type="SMART" id="SM01189">
    <property type="entry name" value="ELM2"/>
    <property type="match status" value="1"/>
</dbReference>
<feature type="compositionally biased region" description="Basic and acidic residues" evidence="6">
    <location>
        <begin position="1"/>
        <end position="12"/>
    </location>
</feature>
<feature type="domain" description="ELM2" evidence="7">
    <location>
        <begin position="131"/>
        <end position="219"/>
    </location>
</feature>
<dbReference type="PANTHER" id="PTHR10865">
    <property type="entry name" value="METASTASIS-ASSOCIATED PROTEIN AND MESODERM INDUCTION EARLY RESPONSE PROTEIN"/>
    <property type="match status" value="1"/>
</dbReference>
<evidence type="ECO:0000256" key="4">
    <source>
        <dbReference type="ARBA" id="ARBA00023125"/>
    </source>
</evidence>
<keyword evidence="2" id="KW-0863">Zinc-finger</keyword>
<feature type="compositionally biased region" description="Low complexity" evidence="6">
    <location>
        <begin position="21"/>
        <end position="31"/>
    </location>
</feature>